<evidence type="ECO:0000256" key="1">
    <source>
        <dbReference type="ARBA" id="ARBA00006431"/>
    </source>
</evidence>
<dbReference type="PANTHER" id="PTHR10827:SF78">
    <property type="entry name" value="RETICULOCALBIN-2"/>
    <property type="match status" value="1"/>
</dbReference>
<keyword evidence="6" id="KW-1185">Reference proteome</keyword>
<dbReference type="Pfam" id="PF13499">
    <property type="entry name" value="EF-hand_7"/>
    <property type="match status" value="1"/>
</dbReference>
<dbReference type="GO" id="GO:0005509">
    <property type="term" value="F:calcium ion binding"/>
    <property type="evidence" value="ECO:0007669"/>
    <property type="project" value="InterPro"/>
</dbReference>
<evidence type="ECO:0000259" key="4">
    <source>
        <dbReference type="PROSITE" id="PS50222"/>
    </source>
</evidence>
<dbReference type="Gene3D" id="1.10.238.10">
    <property type="entry name" value="EF-hand"/>
    <property type="match status" value="1"/>
</dbReference>
<dbReference type="AlphaFoldDB" id="A0A8C9EGR0"/>
<dbReference type="InterPro" id="IPR011992">
    <property type="entry name" value="EF-hand-dom_pair"/>
</dbReference>
<dbReference type="Ensembl" id="ENSPSTT00000000094.1">
    <property type="protein sequence ID" value="ENSPSTP00000000090.1"/>
    <property type="gene ID" value="ENSPSTG00000000085.1"/>
</dbReference>
<dbReference type="GO" id="GO:0005783">
    <property type="term" value="C:endoplasmic reticulum"/>
    <property type="evidence" value="ECO:0007669"/>
    <property type="project" value="TreeGrafter"/>
</dbReference>
<sequence length="134" mass="15768">MLCFMRLNSLDLPGRRGEHIDFKENSGFKPNKCFLLAAKEDPEWILVEKDRFVNDYDKDNDGKLNPQELLSWIVPNNQGIAQEEALHLIEEMDLNDDKKLSEAEILKNQDLFLNSEATDYGRQLHDERFYHEEL</sequence>
<evidence type="ECO:0000313" key="6">
    <source>
        <dbReference type="Proteomes" id="UP000694428"/>
    </source>
</evidence>
<dbReference type="Proteomes" id="UP000694428">
    <property type="component" value="Unplaced"/>
</dbReference>
<evidence type="ECO:0000313" key="5">
    <source>
        <dbReference type="Ensembl" id="ENSPSTP00000000090.1"/>
    </source>
</evidence>
<protein>
    <submittedName>
        <fullName evidence="5">Reticulocalbin 2</fullName>
    </submittedName>
</protein>
<dbReference type="FunFam" id="1.10.238.10:FF:000125">
    <property type="entry name" value="Reticulocalbin 2"/>
    <property type="match status" value="1"/>
</dbReference>
<reference evidence="5" key="2">
    <citation type="submission" date="2025-09" db="UniProtKB">
        <authorList>
            <consortium name="Ensembl"/>
        </authorList>
    </citation>
    <scope>IDENTIFICATION</scope>
</reference>
<dbReference type="PROSITE" id="PS00018">
    <property type="entry name" value="EF_HAND_1"/>
    <property type="match status" value="2"/>
</dbReference>
<feature type="domain" description="EF-hand" evidence="4">
    <location>
        <begin position="50"/>
        <end position="79"/>
    </location>
</feature>
<keyword evidence="3" id="KW-0106">Calcium</keyword>
<evidence type="ECO:0000256" key="2">
    <source>
        <dbReference type="ARBA" id="ARBA00022723"/>
    </source>
</evidence>
<dbReference type="PANTHER" id="PTHR10827">
    <property type="entry name" value="RETICULOCALBIN"/>
    <property type="match status" value="1"/>
</dbReference>
<dbReference type="SUPFAM" id="SSF47473">
    <property type="entry name" value="EF-hand"/>
    <property type="match status" value="1"/>
</dbReference>
<evidence type="ECO:0000256" key="3">
    <source>
        <dbReference type="ARBA" id="ARBA00022837"/>
    </source>
</evidence>
<reference evidence="5" key="1">
    <citation type="submission" date="2025-08" db="UniProtKB">
        <authorList>
            <consortium name="Ensembl"/>
        </authorList>
    </citation>
    <scope>IDENTIFICATION</scope>
</reference>
<name>A0A8C9EGR0_PAVCR</name>
<accession>A0A8C9EGR0</accession>
<keyword evidence="2" id="KW-0479">Metal-binding</keyword>
<dbReference type="InterPro" id="IPR002048">
    <property type="entry name" value="EF_hand_dom"/>
</dbReference>
<dbReference type="InterPro" id="IPR018247">
    <property type="entry name" value="EF_Hand_1_Ca_BS"/>
</dbReference>
<comment type="similarity">
    <text evidence="1">Belongs to the CREC family.</text>
</comment>
<dbReference type="PROSITE" id="PS50222">
    <property type="entry name" value="EF_HAND_2"/>
    <property type="match status" value="1"/>
</dbReference>
<proteinExistence type="inferred from homology"/>
<organism evidence="5 6">
    <name type="scientific">Pavo cristatus</name>
    <name type="common">Indian peafowl</name>
    <name type="synonym">Blue peafowl</name>
    <dbReference type="NCBI Taxonomy" id="9049"/>
    <lineage>
        <taxon>Eukaryota</taxon>
        <taxon>Metazoa</taxon>
        <taxon>Chordata</taxon>
        <taxon>Craniata</taxon>
        <taxon>Vertebrata</taxon>
        <taxon>Euteleostomi</taxon>
        <taxon>Archelosauria</taxon>
        <taxon>Archosauria</taxon>
        <taxon>Dinosauria</taxon>
        <taxon>Saurischia</taxon>
        <taxon>Theropoda</taxon>
        <taxon>Coelurosauria</taxon>
        <taxon>Aves</taxon>
        <taxon>Neognathae</taxon>
        <taxon>Galloanserae</taxon>
        <taxon>Galliformes</taxon>
        <taxon>Phasianidae</taxon>
        <taxon>Phasianinae</taxon>
        <taxon>Pavo</taxon>
    </lineage>
</organism>